<dbReference type="EMBL" id="JBANAX010000010">
    <property type="protein sequence ID" value="KAL1226108.1"/>
    <property type="molecule type" value="Genomic_DNA"/>
</dbReference>
<reference evidence="1 2" key="1">
    <citation type="submission" date="2024-04" db="EMBL/GenBank/DDBJ databases">
        <title>Genome assembly C_amara_ONT_v2.</title>
        <authorList>
            <person name="Yant L."/>
            <person name="Moore C."/>
            <person name="Slenker M."/>
        </authorList>
    </citation>
    <scope>NUCLEOTIDE SEQUENCE [LARGE SCALE GENOMIC DNA]</scope>
    <source>
        <tissue evidence="1">Leaf</tissue>
    </source>
</reference>
<proteinExistence type="predicted"/>
<accession>A0ABD1C9E6</accession>
<evidence type="ECO:0000313" key="1">
    <source>
        <dbReference type="EMBL" id="KAL1226108.1"/>
    </source>
</evidence>
<organism evidence="1 2">
    <name type="scientific">Cardamine amara subsp. amara</name>
    <dbReference type="NCBI Taxonomy" id="228776"/>
    <lineage>
        <taxon>Eukaryota</taxon>
        <taxon>Viridiplantae</taxon>
        <taxon>Streptophyta</taxon>
        <taxon>Embryophyta</taxon>
        <taxon>Tracheophyta</taxon>
        <taxon>Spermatophyta</taxon>
        <taxon>Magnoliopsida</taxon>
        <taxon>eudicotyledons</taxon>
        <taxon>Gunneridae</taxon>
        <taxon>Pentapetalae</taxon>
        <taxon>rosids</taxon>
        <taxon>malvids</taxon>
        <taxon>Brassicales</taxon>
        <taxon>Brassicaceae</taxon>
        <taxon>Cardamineae</taxon>
        <taxon>Cardamine</taxon>
    </lineage>
</organism>
<dbReference type="SUPFAM" id="SSF50965">
    <property type="entry name" value="Galactose oxidase, central domain"/>
    <property type="match status" value="1"/>
</dbReference>
<sequence>MQNHAIIWGLTVIGLNPFRYKIVSLSKSRSMDRNRKTFVCEVFDSDTFMWKRIKNMRLPKTDGLIRPKPVEAYGCLHWQTWNNNVVRFCPKTEVWSNFPLPNLGEFPALVNYEGKLGVVRRWIDYSETNRLWVLKNKLWEKVKDFNDMGVIVDVIWTPSNDVVMLSSRDRVCFYNTNTEKLKIVKDLANSVCFPFCSDYERVDLNRAYNIKQCCMFFLGLTLLSLCVP</sequence>
<keyword evidence="2" id="KW-1185">Reference proteome</keyword>
<dbReference type="Proteomes" id="UP001558713">
    <property type="component" value="Unassembled WGS sequence"/>
</dbReference>
<name>A0ABD1C9E6_CARAN</name>
<dbReference type="InterPro" id="IPR011043">
    <property type="entry name" value="Gal_Oxase/kelch_b-propeller"/>
</dbReference>
<gene>
    <name evidence="1" type="ORF">V5N11_010432</name>
</gene>
<dbReference type="PANTHER" id="PTHR31672">
    <property type="entry name" value="BNACNNG10540D PROTEIN"/>
    <property type="match status" value="1"/>
</dbReference>
<comment type="caution">
    <text evidence="1">The sequence shown here is derived from an EMBL/GenBank/DDBJ whole genome shotgun (WGS) entry which is preliminary data.</text>
</comment>
<dbReference type="AlphaFoldDB" id="A0ABD1C9E6"/>
<dbReference type="InterPro" id="IPR050796">
    <property type="entry name" value="SCF_F-box_component"/>
</dbReference>
<protein>
    <submittedName>
        <fullName evidence="1">Uncharacterized protein</fullName>
    </submittedName>
</protein>
<evidence type="ECO:0000313" key="2">
    <source>
        <dbReference type="Proteomes" id="UP001558713"/>
    </source>
</evidence>